<dbReference type="SMART" id="SM00637">
    <property type="entry name" value="CBD_II"/>
    <property type="match status" value="1"/>
</dbReference>
<evidence type="ECO:0000256" key="8">
    <source>
        <dbReference type="ARBA" id="ARBA00048679"/>
    </source>
</evidence>
<evidence type="ECO:0000259" key="11">
    <source>
        <dbReference type="PROSITE" id="PS50011"/>
    </source>
</evidence>
<reference evidence="14" key="1">
    <citation type="submission" date="2016-10" db="EMBL/GenBank/DDBJ databases">
        <authorList>
            <person name="Varghese N."/>
            <person name="Submissions S."/>
        </authorList>
    </citation>
    <scope>NUCLEOTIDE SEQUENCE [LARGE SCALE GENOMIC DNA]</scope>
    <source>
        <strain evidence="14">DSM 45245</strain>
    </source>
</reference>
<evidence type="ECO:0000313" key="14">
    <source>
        <dbReference type="Proteomes" id="UP000242415"/>
    </source>
</evidence>
<dbReference type="GO" id="GO:0004674">
    <property type="term" value="F:protein serine/threonine kinase activity"/>
    <property type="evidence" value="ECO:0007669"/>
    <property type="project" value="UniProtKB-KW"/>
</dbReference>
<keyword evidence="6 9" id="KW-0067">ATP-binding</keyword>
<dbReference type="InterPro" id="IPR017441">
    <property type="entry name" value="Protein_kinase_ATP_BS"/>
</dbReference>
<keyword evidence="3" id="KW-0808">Transferase</keyword>
<dbReference type="InterPro" id="IPR011009">
    <property type="entry name" value="Kinase-like_dom_sf"/>
</dbReference>
<dbReference type="InterPro" id="IPR001919">
    <property type="entry name" value="CBD2"/>
</dbReference>
<keyword evidence="5 13" id="KW-0418">Kinase</keyword>
<dbReference type="PROSITE" id="PS00109">
    <property type="entry name" value="PROTEIN_KINASE_TYR"/>
    <property type="match status" value="1"/>
</dbReference>
<evidence type="ECO:0000256" key="7">
    <source>
        <dbReference type="ARBA" id="ARBA00047899"/>
    </source>
</evidence>
<evidence type="ECO:0000256" key="9">
    <source>
        <dbReference type="PROSITE-ProRule" id="PRU10141"/>
    </source>
</evidence>
<sequence>MGGVDSGAELLGERYRLVERLGTGGMSVVWRGYDEVLGRQVAIKVLAPRLASDRVFRQRLRVEAQAAARLCHPHITNVYDYGETVIDGAPVPYVVMELIDGLSLATRLGRDGALPWRDAAVACAEVASALAAAHSRGVVHRDVTPANVMLTSAGAKVVDFGISALVGESDVGPDGNLLGTPAYLAPERLNAGQVSTATDVYALGLLLYRALTGRLPWQAASVTQMLHAHLHADPGPLPPVPGLPLEVAELCRRCLAKHPADRPTSAQVARTLADAAGVAVLLPGSPLPVAGRPPAEAAAGTTILPWTTSTDAIPLRTRRRARNSSRPSWVRRRMQAVTVGVGVMLVAGLLWTVSGRTPANGGEQAQAAPPGMGAAAQPSVPCRVRYALRKDSGSGFEAAVTVTNTGRAPMTDWQLDFDFPGTQTVTGSDQAQWEQRERTVTLRPTAGDPLAANGSVTLALAGAYRGSNPLPVEFDLDGRACAVEVAGVAGTPAPKGGVAAGSRAASKPAPITQQPAPQRKAGPDDDRDKKPKKPEGKHGKGRGDRD</sequence>
<feature type="region of interest" description="Disordered" evidence="10">
    <location>
        <begin position="489"/>
        <end position="546"/>
    </location>
</feature>
<evidence type="ECO:0000259" key="12">
    <source>
        <dbReference type="PROSITE" id="PS51173"/>
    </source>
</evidence>
<evidence type="ECO:0000256" key="4">
    <source>
        <dbReference type="ARBA" id="ARBA00022741"/>
    </source>
</evidence>
<dbReference type="Gene3D" id="1.10.510.10">
    <property type="entry name" value="Transferase(Phosphotransferase) domain 1"/>
    <property type="match status" value="1"/>
</dbReference>
<dbReference type="FunFam" id="3.30.200.20:FF:000035">
    <property type="entry name" value="Serine/threonine protein kinase Stk1"/>
    <property type="match status" value="1"/>
</dbReference>
<dbReference type="PANTHER" id="PTHR43289:SF6">
    <property type="entry name" value="SERINE_THREONINE-PROTEIN KINASE NEKL-3"/>
    <property type="match status" value="1"/>
</dbReference>
<dbReference type="GO" id="GO:0004553">
    <property type="term" value="F:hydrolase activity, hydrolyzing O-glycosyl compounds"/>
    <property type="evidence" value="ECO:0007669"/>
    <property type="project" value="InterPro"/>
</dbReference>
<dbReference type="SUPFAM" id="SSF56112">
    <property type="entry name" value="Protein kinase-like (PK-like)"/>
    <property type="match status" value="1"/>
</dbReference>
<feature type="domain" description="Protein kinase" evidence="11">
    <location>
        <begin position="15"/>
        <end position="281"/>
    </location>
</feature>
<feature type="compositionally biased region" description="Basic and acidic residues" evidence="10">
    <location>
        <begin position="521"/>
        <end position="546"/>
    </location>
</feature>
<dbReference type="GO" id="GO:0005524">
    <property type="term" value="F:ATP binding"/>
    <property type="evidence" value="ECO:0007669"/>
    <property type="project" value="UniProtKB-UniRule"/>
</dbReference>
<dbReference type="PROSITE" id="PS00107">
    <property type="entry name" value="PROTEIN_KINASE_ATP"/>
    <property type="match status" value="1"/>
</dbReference>
<name>A0A1H3MUL2_9ACTN</name>
<dbReference type="Gene3D" id="3.30.200.20">
    <property type="entry name" value="Phosphorylase Kinase, domain 1"/>
    <property type="match status" value="1"/>
</dbReference>
<evidence type="ECO:0000256" key="3">
    <source>
        <dbReference type="ARBA" id="ARBA00022679"/>
    </source>
</evidence>
<dbReference type="CDD" id="cd14014">
    <property type="entry name" value="STKc_PknB_like"/>
    <property type="match status" value="1"/>
</dbReference>
<keyword evidence="14" id="KW-1185">Reference proteome</keyword>
<dbReference type="GO" id="GO:0030247">
    <property type="term" value="F:polysaccharide binding"/>
    <property type="evidence" value="ECO:0007669"/>
    <property type="project" value="UniProtKB-UniRule"/>
</dbReference>
<dbReference type="STRING" id="405436.SAMN05444365_103507"/>
<dbReference type="EMBL" id="FNPH01000003">
    <property type="protein sequence ID" value="SDY79679.1"/>
    <property type="molecule type" value="Genomic_DNA"/>
</dbReference>
<dbReference type="EC" id="2.7.11.1" evidence="1"/>
<keyword evidence="4 9" id="KW-0547">Nucleotide-binding</keyword>
<dbReference type="PROSITE" id="PS51173">
    <property type="entry name" value="CBM2"/>
    <property type="match status" value="1"/>
</dbReference>
<dbReference type="InterPro" id="IPR000719">
    <property type="entry name" value="Prot_kinase_dom"/>
</dbReference>
<evidence type="ECO:0000256" key="5">
    <source>
        <dbReference type="ARBA" id="ARBA00022777"/>
    </source>
</evidence>
<dbReference type="RefSeq" id="WP_091555527.1">
    <property type="nucleotide sequence ID" value="NZ_FNPH01000003.1"/>
</dbReference>
<dbReference type="SUPFAM" id="SSF49384">
    <property type="entry name" value="Carbohydrate-binding domain"/>
    <property type="match status" value="1"/>
</dbReference>
<feature type="domain" description="CBM2" evidence="12">
    <location>
        <begin position="375"/>
        <end position="484"/>
    </location>
</feature>
<dbReference type="Proteomes" id="UP000242415">
    <property type="component" value="Unassembled WGS sequence"/>
</dbReference>
<dbReference type="Pfam" id="PF00069">
    <property type="entry name" value="Pkinase"/>
    <property type="match status" value="1"/>
</dbReference>
<evidence type="ECO:0000256" key="2">
    <source>
        <dbReference type="ARBA" id="ARBA00022527"/>
    </source>
</evidence>
<evidence type="ECO:0000313" key="13">
    <source>
        <dbReference type="EMBL" id="SDY79679.1"/>
    </source>
</evidence>
<comment type="catalytic activity">
    <reaction evidence="8">
        <text>L-seryl-[protein] + ATP = O-phospho-L-seryl-[protein] + ADP + H(+)</text>
        <dbReference type="Rhea" id="RHEA:17989"/>
        <dbReference type="Rhea" id="RHEA-COMP:9863"/>
        <dbReference type="Rhea" id="RHEA-COMP:11604"/>
        <dbReference type="ChEBI" id="CHEBI:15378"/>
        <dbReference type="ChEBI" id="CHEBI:29999"/>
        <dbReference type="ChEBI" id="CHEBI:30616"/>
        <dbReference type="ChEBI" id="CHEBI:83421"/>
        <dbReference type="ChEBI" id="CHEBI:456216"/>
        <dbReference type="EC" id="2.7.11.1"/>
    </reaction>
</comment>
<organism evidence="13 14">
    <name type="scientific">Micromonospora pattaloongensis</name>
    <dbReference type="NCBI Taxonomy" id="405436"/>
    <lineage>
        <taxon>Bacteria</taxon>
        <taxon>Bacillati</taxon>
        <taxon>Actinomycetota</taxon>
        <taxon>Actinomycetes</taxon>
        <taxon>Micromonosporales</taxon>
        <taxon>Micromonosporaceae</taxon>
        <taxon>Micromonospora</taxon>
    </lineage>
</organism>
<dbReference type="GO" id="GO:0005975">
    <property type="term" value="P:carbohydrate metabolic process"/>
    <property type="evidence" value="ECO:0007669"/>
    <property type="project" value="InterPro"/>
</dbReference>
<comment type="catalytic activity">
    <reaction evidence="7">
        <text>L-threonyl-[protein] + ATP = O-phospho-L-threonyl-[protein] + ADP + H(+)</text>
        <dbReference type="Rhea" id="RHEA:46608"/>
        <dbReference type="Rhea" id="RHEA-COMP:11060"/>
        <dbReference type="Rhea" id="RHEA-COMP:11605"/>
        <dbReference type="ChEBI" id="CHEBI:15378"/>
        <dbReference type="ChEBI" id="CHEBI:30013"/>
        <dbReference type="ChEBI" id="CHEBI:30616"/>
        <dbReference type="ChEBI" id="CHEBI:61977"/>
        <dbReference type="ChEBI" id="CHEBI:456216"/>
        <dbReference type="EC" id="2.7.11.1"/>
    </reaction>
</comment>
<dbReference type="InterPro" id="IPR012291">
    <property type="entry name" value="CBM2_carb-bd_dom_sf"/>
</dbReference>
<dbReference type="Pfam" id="PF00553">
    <property type="entry name" value="CBM_2"/>
    <property type="match status" value="1"/>
</dbReference>
<keyword evidence="2 13" id="KW-0723">Serine/threonine-protein kinase</keyword>
<proteinExistence type="predicted"/>
<dbReference type="AlphaFoldDB" id="A0A1H3MUL2"/>
<dbReference type="PANTHER" id="PTHR43289">
    <property type="entry name" value="MITOGEN-ACTIVATED PROTEIN KINASE KINASE KINASE 20-RELATED"/>
    <property type="match status" value="1"/>
</dbReference>
<dbReference type="Gene3D" id="2.60.40.290">
    <property type="match status" value="1"/>
</dbReference>
<dbReference type="InterPro" id="IPR008965">
    <property type="entry name" value="CBM2/CBM3_carb-bd_dom_sf"/>
</dbReference>
<feature type="binding site" evidence="9">
    <location>
        <position position="44"/>
    </location>
    <ligand>
        <name>ATP</name>
        <dbReference type="ChEBI" id="CHEBI:30616"/>
    </ligand>
</feature>
<dbReference type="OrthoDB" id="4408092at2"/>
<protein>
    <recommendedName>
        <fullName evidence="1">non-specific serine/threonine protein kinase</fullName>
        <ecNumber evidence="1">2.7.11.1</ecNumber>
    </recommendedName>
</protein>
<evidence type="ECO:0000256" key="6">
    <source>
        <dbReference type="ARBA" id="ARBA00022840"/>
    </source>
</evidence>
<evidence type="ECO:0000256" key="10">
    <source>
        <dbReference type="SAM" id="MobiDB-lite"/>
    </source>
</evidence>
<gene>
    <name evidence="13" type="ORF">SAMN05444365_103507</name>
</gene>
<dbReference type="PROSITE" id="PS50011">
    <property type="entry name" value="PROTEIN_KINASE_DOM"/>
    <property type="match status" value="1"/>
</dbReference>
<dbReference type="InterPro" id="IPR008266">
    <property type="entry name" value="Tyr_kinase_AS"/>
</dbReference>
<evidence type="ECO:0000256" key="1">
    <source>
        <dbReference type="ARBA" id="ARBA00012513"/>
    </source>
</evidence>
<accession>A0A1H3MUL2</accession>